<organism evidence="1 2">
    <name type="scientific">Rickenella mellea</name>
    <dbReference type="NCBI Taxonomy" id="50990"/>
    <lineage>
        <taxon>Eukaryota</taxon>
        <taxon>Fungi</taxon>
        <taxon>Dikarya</taxon>
        <taxon>Basidiomycota</taxon>
        <taxon>Agaricomycotina</taxon>
        <taxon>Agaricomycetes</taxon>
        <taxon>Hymenochaetales</taxon>
        <taxon>Rickenellaceae</taxon>
        <taxon>Rickenella</taxon>
    </lineage>
</organism>
<accession>A0A4Y7PG20</accession>
<dbReference type="VEuPathDB" id="FungiDB:BD410DRAFT_809776"/>
<gene>
    <name evidence="1" type="ORF">BD410DRAFT_809776</name>
</gene>
<dbReference type="AlphaFoldDB" id="A0A4Y7PG20"/>
<keyword evidence="2" id="KW-1185">Reference proteome</keyword>
<sequence length="235" mass="26564">MSGVPAAYRLCYQNEDSNAPMEEVVLAMQGILIDESLPPVEQKKKVPRNPYFAQQMVVLSGYGTPGFEQCEHAITLIDEKLQMSLKEEAFNPYFTIRNLNTRAIPLQFSPGVDPKGFLLDAGGQTLVHLDDNVVEYFAKQETIIGNEKIERFNSVKPDEFRFRTGLLVEIQMSFLIRKVNGGFKMFKVLRSIAMLSDCHLLNANALYQASLNSAKQPRTQSLKCRLAYDEEVLYG</sequence>
<dbReference type="EMBL" id="ML170345">
    <property type="protein sequence ID" value="TDL14384.1"/>
    <property type="molecule type" value="Genomic_DNA"/>
</dbReference>
<evidence type="ECO:0000313" key="1">
    <source>
        <dbReference type="EMBL" id="TDL14384.1"/>
    </source>
</evidence>
<protein>
    <submittedName>
        <fullName evidence="1">Uncharacterized protein</fullName>
    </submittedName>
</protein>
<proteinExistence type="predicted"/>
<name>A0A4Y7PG20_9AGAM</name>
<dbReference type="Proteomes" id="UP000294933">
    <property type="component" value="Unassembled WGS sequence"/>
</dbReference>
<reference evidence="1 2" key="1">
    <citation type="submission" date="2018-06" db="EMBL/GenBank/DDBJ databases">
        <title>A transcriptomic atlas of mushroom development highlights an independent origin of complex multicellularity.</title>
        <authorList>
            <consortium name="DOE Joint Genome Institute"/>
            <person name="Krizsan K."/>
            <person name="Almasi E."/>
            <person name="Merenyi Z."/>
            <person name="Sahu N."/>
            <person name="Viragh M."/>
            <person name="Koszo T."/>
            <person name="Mondo S."/>
            <person name="Kiss B."/>
            <person name="Balint B."/>
            <person name="Kues U."/>
            <person name="Barry K."/>
            <person name="Hegedus J.C."/>
            <person name="Henrissat B."/>
            <person name="Johnson J."/>
            <person name="Lipzen A."/>
            <person name="Ohm R."/>
            <person name="Nagy I."/>
            <person name="Pangilinan J."/>
            <person name="Yan J."/>
            <person name="Xiong Y."/>
            <person name="Grigoriev I.V."/>
            <person name="Hibbett D.S."/>
            <person name="Nagy L.G."/>
        </authorList>
    </citation>
    <scope>NUCLEOTIDE SEQUENCE [LARGE SCALE GENOMIC DNA]</scope>
    <source>
        <strain evidence="1 2">SZMC22713</strain>
    </source>
</reference>
<dbReference type="OrthoDB" id="3269456at2759"/>
<evidence type="ECO:0000313" key="2">
    <source>
        <dbReference type="Proteomes" id="UP000294933"/>
    </source>
</evidence>